<evidence type="ECO:0000259" key="1">
    <source>
        <dbReference type="Pfam" id="PF00534"/>
    </source>
</evidence>
<dbReference type="EMBL" id="CP002696">
    <property type="protein sequence ID" value="AEE15876.1"/>
    <property type="molecule type" value="Genomic_DNA"/>
</dbReference>
<dbReference type="InterPro" id="IPR001296">
    <property type="entry name" value="Glyco_trans_1"/>
</dbReference>
<gene>
    <name evidence="3" type="ordered locus">Trebr_0432</name>
</gene>
<dbReference type="InterPro" id="IPR028098">
    <property type="entry name" value="Glyco_trans_4-like_N"/>
</dbReference>
<dbReference type="AlphaFoldDB" id="F4LNM2"/>
<dbReference type="PANTHER" id="PTHR45947">
    <property type="entry name" value="SULFOQUINOVOSYL TRANSFERASE SQD2"/>
    <property type="match status" value="1"/>
</dbReference>
<dbReference type="KEGG" id="tbe:Trebr_0432"/>
<keyword evidence="3" id="KW-0808">Transferase</keyword>
<feature type="domain" description="Glycosyltransferase subfamily 4-like N-terminal" evidence="2">
    <location>
        <begin position="15"/>
        <end position="180"/>
    </location>
</feature>
<dbReference type="RefSeq" id="WP_013757595.1">
    <property type="nucleotide sequence ID" value="NC_015500.1"/>
</dbReference>
<dbReference type="STRING" id="906968.Trebr_0432"/>
<dbReference type="Pfam" id="PF13439">
    <property type="entry name" value="Glyco_transf_4"/>
    <property type="match status" value="1"/>
</dbReference>
<dbReference type="Gene3D" id="3.40.50.2000">
    <property type="entry name" value="Glycogen Phosphorylase B"/>
    <property type="match status" value="2"/>
</dbReference>
<organism evidence="3 4">
    <name type="scientific">Treponema brennaborense (strain DSM 12168 / CIP 105900 / DD5/3)</name>
    <dbReference type="NCBI Taxonomy" id="906968"/>
    <lineage>
        <taxon>Bacteria</taxon>
        <taxon>Pseudomonadati</taxon>
        <taxon>Spirochaetota</taxon>
        <taxon>Spirochaetia</taxon>
        <taxon>Spirochaetales</taxon>
        <taxon>Treponemataceae</taxon>
        <taxon>Treponema</taxon>
    </lineage>
</organism>
<feature type="domain" description="Glycosyl transferase family 1" evidence="1">
    <location>
        <begin position="186"/>
        <end position="341"/>
    </location>
</feature>
<dbReference type="InterPro" id="IPR050194">
    <property type="entry name" value="Glycosyltransferase_grp1"/>
</dbReference>
<protein>
    <submittedName>
        <fullName evidence="3">Glycosyl transferase group 1</fullName>
    </submittedName>
</protein>
<dbReference type="GO" id="GO:0016757">
    <property type="term" value="F:glycosyltransferase activity"/>
    <property type="evidence" value="ECO:0007669"/>
    <property type="project" value="InterPro"/>
</dbReference>
<dbReference type="SUPFAM" id="SSF53756">
    <property type="entry name" value="UDP-Glycosyltransferase/glycogen phosphorylase"/>
    <property type="match status" value="1"/>
</dbReference>
<sequence length="376" mass="42470">MIIVLVIDQYDALNNGTTASARRFVENLRKCGHTVRILTSGEPGPDKYILPQMNIPIVSLLARKQGIIFSKAVPSVIREALTGADVVHFYLPFPLARAAEKIARKMRVPCLAAFHVQAENITYNIGLGNNQRAARFFYRFLYNYFYKRFTDIHCPTQFIADELKANGYPARLHVISNGVDGVFVPQEPIPHDTINLLMIGRLSPEKRQDIVIRAVRKSKYADKIRLHFAGQGPMLDTYVKMSKDMPHPPSFNFYTTNELLQLIRSMDLYVHASDVEIEAIACMEAFSCALVPVIADAPKSATVQFALDEKSLFKAGDPQSLAERIDYWIEHPEERKTLGERYAAAGEQYRVSVSVKKMEAVYGLLTERTKEPADEK</sequence>
<dbReference type="Pfam" id="PF00534">
    <property type="entry name" value="Glycos_transf_1"/>
    <property type="match status" value="1"/>
</dbReference>
<evidence type="ECO:0000259" key="2">
    <source>
        <dbReference type="Pfam" id="PF13439"/>
    </source>
</evidence>
<accession>F4LNM2</accession>
<dbReference type="OrthoDB" id="9802525at2"/>
<name>F4LNM2_TREBD</name>
<dbReference type="PANTHER" id="PTHR45947:SF3">
    <property type="entry name" value="SULFOQUINOVOSYL TRANSFERASE SQD2"/>
    <property type="match status" value="1"/>
</dbReference>
<keyword evidence="4" id="KW-1185">Reference proteome</keyword>
<evidence type="ECO:0000313" key="4">
    <source>
        <dbReference type="Proteomes" id="UP000006546"/>
    </source>
</evidence>
<dbReference type="HOGENOM" id="CLU_059700_0_0_12"/>
<dbReference type="eggNOG" id="COG0438">
    <property type="taxonomic scope" value="Bacteria"/>
</dbReference>
<proteinExistence type="predicted"/>
<reference evidence="4" key="1">
    <citation type="submission" date="2011-04" db="EMBL/GenBank/DDBJ databases">
        <title>The complete genome of Treponema brennaborense DSM 12168.</title>
        <authorList>
            <person name="Lucas S."/>
            <person name="Han J."/>
            <person name="Lapidus A."/>
            <person name="Bruce D."/>
            <person name="Goodwin L."/>
            <person name="Pitluck S."/>
            <person name="Peters L."/>
            <person name="Kyrpides N."/>
            <person name="Mavromatis K."/>
            <person name="Ivanova N."/>
            <person name="Mikhailova N."/>
            <person name="Pagani I."/>
            <person name="Teshima H."/>
            <person name="Detter J.C."/>
            <person name="Tapia R."/>
            <person name="Han C."/>
            <person name="Land M."/>
            <person name="Hauser L."/>
            <person name="Markowitz V."/>
            <person name="Cheng J.-F."/>
            <person name="Hugenholtz P."/>
            <person name="Woyke T."/>
            <person name="Wu D."/>
            <person name="Gronow S."/>
            <person name="Wellnitz S."/>
            <person name="Brambilla E."/>
            <person name="Klenk H.-P."/>
            <person name="Eisen J.A."/>
        </authorList>
    </citation>
    <scope>NUCLEOTIDE SEQUENCE [LARGE SCALE GENOMIC DNA]</scope>
    <source>
        <strain evidence="4">DSM 12168 / CIP 105900 / DD5/3</strain>
    </source>
</reference>
<dbReference type="Proteomes" id="UP000006546">
    <property type="component" value="Chromosome"/>
</dbReference>
<evidence type="ECO:0000313" key="3">
    <source>
        <dbReference type="EMBL" id="AEE15876.1"/>
    </source>
</evidence>